<dbReference type="AlphaFoldDB" id="A0A9P4R9E2"/>
<comment type="caution">
    <text evidence="1">The sequence shown here is derived from an EMBL/GenBank/DDBJ whole genome shotgun (WGS) entry which is preliminary data.</text>
</comment>
<dbReference type="Gene3D" id="1.25.40.10">
    <property type="entry name" value="Tetratricopeptide repeat domain"/>
    <property type="match status" value="1"/>
</dbReference>
<organism evidence="1 2">
    <name type="scientific">Polyplosphaeria fusca</name>
    <dbReference type="NCBI Taxonomy" id="682080"/>
    <lineage>
        <taxon>Eukaryota</taxon>
        <taxon>Fungi</taxon>
        <taxon>Dikarya</taxon>
        <taxon>Ascomycota</taxon>
        <taxon>Pezizomycotina</taxon>
        <taxon>Dothideomycetes</taxon>
        <taxon>Pleosporomycetidae</taxon>
        <taxon>Pleosporales</taxon>
        <taxon>Tetraplosphaeriaceae</taxon>
        <taxon>Polyplosphaeria</taxon>
    </lineage>
</organism>
<dbReference type="InterPro" id="IPR010323">
    <property type="entry name" value="DUF924"/>
</dbReference>
<accession>A0A9P4R9E2</accession>
<dbReference type="Pfam" id="PF06041">
    <property type="entry name" value="DUF924"/>
    <property type="match status" value="1"/>
</dbReference>
<dbReference type="OrthoDB" id="414698at2759"/>
<gene>
    <name evidence="1" type="ORF">EJ04DRAFT_457674</name>
</gene>
<keyword evidence="2" id="KW-1185">Reference proteome</keyword>
<name>A0A9P4R9E2_9PLEO</name>
<dbReference type="Gene3D" id="1.20.58.320">
    <property type="entry name" value="TPR-like"/>
    <property type="match status" value="1"/>
</dbReference>
<proteinExistence type="predicted"/>
<protein>
    <submittedName>
        <fullName evidence="1">DUF924-domain-containing protein</fullName>
    </submittedName>
</protein>
<dbReference type="EMBL" id="ML996105">
    <property type="protein sequence ID" value="KAF2739132.1"/>
    <property type="molecule type" value="Genomic_DNA"/>
</dbReference>
<dbReference type="InterPro" id="IPR011990">
    <property type="entry name" value="TPR-like_helical_dom_sf"/>
</dbReference>
<dbReference type="Proteomes" id="UP000799444">
    <property type="component" value="Unassembled WGS sequence"/>
</dbReference>
<dbReference type="SUPFAM" id="SSF48452">
    <property type="entry name" value="TPR-like"/>
    <property type="match status" value="1"/>
</dbReference>
<evidence type="ECO:0000313" key="2">
    <source>
        <dbReference type="Proteomes" id="UP000799444"/>
    </source>
</evidence>
<sequence>MLARTALLLCHFAGTRVPRIVQQRAMSSYTLNKNIFNSSLYKDLQRTWFLNLSPSDKELPPTLFRRWFGRSPAFDSECRDNFAAALEEIGPEKLPNASAEPFIQEIHEAAQRNPSDGGADAAWTALSLVLLLDQMPRNIYRDNEGLKKVFGHYDKISYSLMNHLLSSKSPIRPDIHPMWRYSLAFRIWFMLPLVHSEHMDAHIKVDEMMAETEKDVRGSGNRSALMLLEGTIMTERKHRVILDQFGRYPHRNGALGRESTPEEKRFLAEGGDTFGVSQS</sequence>
<reference evidence="1" key="1">
    <citation type="journal article" date="2020" name="Stud. Mycol.">
        <title>101 Dothideomycetes genomes: a test case for predicting lifestyles and emergence of pathogens.</title>
        <authorList>
            <person name="Haridas S."/>
            <person name="Albert R."/>
            <person name="Binder M."/>
            <person name="Bloem J."/>
            <person name="Labutti K."/>
            <person name="Salamov A."/>
            <person name="Andreopoulos B."/>
            <person name="Baker S."/>
            <person name="Barry K."/>
            <person name="Bills G."/>
            <person name="Bluhm B."/>
            <person name="Cannon C."/>
            <person name="Castanera R."/>
            <person name="Culley D."/>
            <person name="Daum C."/>
            <person name="Ezra D."/>
            <person name="Gonzalez J."/>
            <person name="Henrissat B."/>
            <person name="Kuo A."/>
            <person name="Liang C."/>
            <person name="Lipzen A."/>
            <person name="Lutzoni F."/>
            <person name="Magnuson J."/>
            <person name="Mondo S."/>
            <person name="Nolan M."/>
            <person name="Ohm R."/>
            <person name="Pangilinan J."/>
            <person name="Park H.-J."/>
            <person name="Ramirez L."/>
            <person name="Alfaro M."/>
            <person name="Sun H."/>
            <person name="Tritt A."/>
            <person name="Yoshinaga Y."/>
            <person name="Zwiers L.-H."/>
            <person name="Turgeon B."/>
            <person name="Goodwin S."/>
            <person name="Spatafora J."/>
            <person name="Crous P."/>
            <person name="Grigoriev I."/>
        </authorList>
    </citation>
    <scope>NUCLEOTIDE SEQUENCE</scope>
    <source>
        <strain evidence="1">CBS 125425</strain>
    </source>
</reference>
<evidence type="ECO:0000313" key="1">
    <source>
        <dbReference type="EMBL" id="KAF2739132.1"/>
    </source>
</evidence>